<evidence type="ECO:0000313" key="7">
    <source>
        <dbReference type="Proteomes" id="UP000185841"/>
    </source>
</evidence>
<feature type="transmembrane region" description="Helical" evidence="1">
    <location>
        <begin position="12"/>
        <end position="31"/>
    </location>
</feature>
<dbReference type="EMBL" id="BPMS01000019">
    <property type="protein sequence ID" value="GIZ90064.1"/>
    <property type="molecule type" value="Genomic_DNA"/>
</dbReference>
<evidence type="ECO:0000313" key="2">
    <source>
        <dbReference type="EMBL" id="GIZ90064.1"/>
    </source>
</evidence>
<evidence type="ECO:0000313" key="4">
    <source>
        <dbReference type="EMBL" id="MDH0143235.1"/>
    </source>
</evidence>
<evidence type="ECO:0000313" key="5">
    <source>
        <dbReference type="EMBL" id="SIQ53458.1"/>
    </source>
</evidence>
<dbReference type="Proteomes" id="UP001158058">
    <property type="component" value="Unassembled WGS sequence"/>
</dbReference>
<keyword evidence="1" id="KW-0472">Membrane</keyword>
<evidence type="ECO:0008006" key="10">
    <source>
        <dbReference type="Google" id="ProtNLM"/>
    </source>
</evidence>
<keyword evidence="1" id="KW-0812">Transmembrane</keyword>
<dbReference type="Proteomes" id="UP000185841">
    <property type="component" value="Unassembled WGS sequence"/>
</dbReference>
<name>A0A1N7FST3_AQUAC</name>
<dbReference type="Proteomes" id="UP000321110">
    <property type="component" value="Unassembled WGS sequence"/>
</dbReference>
<reference evidence="5 7" key="1">
    <citation type="submission" date="2017-01" db="EMBL/GenBank/DDBJ databases">
        <authorList>
            <person name="Mah S.A."/>
            <person name="Swanson W.J."/>
            <person name="Moy G.W."/>
            <person name="Vacquier V.D."/>
        </authorList>
    </citation>
    <scope>NUCLEOTIDE SEQUENCE [LARGE SCALE GENOMIC DNA]</scope>
    <source>
        <strain evidence="5 7">RU36E</strain>
    </source>
</reference>
<dbReference type="EMBL" id="BPMT01000019">
    <property type="protein sequence ID" value="GIZ94547.1"/>
    <property type="molecule type" value="Genomic_DNA"/>
</dbReference>
<evidence type="ECO:0000313" key="9">
    <source>
        <dbReference type="Proteomes" id="UP000887228"/>
    </source>
</evidence>
<dbReference type="RefSeq" id="WP_076426763.1">
    <property type="nucleotide sequence ID" value="NZ_AP024354.1"/>
</dbReference>
<sequence>MNPLSRNFRDWLYAFALVGMLLRVSMPLWALPQMSEGGFMLLCTSQGIQWQLGEEGKGSVAAHQLPCVQCGAHLASLQSFPFTPPPPPVAAPERPRFAEALNLSPPFLVAPPGRAPPAIS</sequence>
<keyword evidence="1" id="KW-1133">Transmembrane helix</keyword>
<evidence type="ECO:0000313" key="8">
    <source>
        <dbReference type="Proteomes" id="UP000321110"/>
    </source>
</evidence>
<proteinExistence type="predicted"/>
<dbReference type="Proteomes" id="UP000887212">
    <property type="component" value="Unassembled WGS sequence"/>
</dbReference>
<evidence type="ECO:0000313" key="3">
    <source>
        <dbReference type="EMBL" id="GIZ94547.1"/>
    </source>
</evidence>
<organism evidence="5 7">
    <name type="scientific">Aquipseudomonas alcaligenes</name>
    <name type="common">Pseudomonas alcaligenes</name>
    <dbReference type="NCBI Taxonomy" id="43263"/>
    <lineage>
        <taxon>Bacteria</taxon>
        <taxon>Pseudomonadati</taxon>
        <taxon>Pseudomonadota</taxon>
        <taxon>Gammaproteobacteria</taxon>
        <taxon>Pseudomonadales</taxon>
        <taxon>Pseudomonadaceae</taxon>
        <taxon>Aquipseudomonas</taxon>
    </lineage>
</organism>
<gene>
    <name evidence="6" type="ORF">E6Q69_04675</name>
    <name evidence="2" type="ORF">KAM435_33910</name>
    <name evidence="3" type="ORF">KAM436_35150</name>
    <name evidence="4" type="ORF">N7380_13005</name>
    <name evidence="5" type="ORF">SAMN05878282_10558</name>
</gene>
<dbReference type="EMBL" id="SSFO01000077">
    <property type="protein sequence ID" value="TXI34177.1"/>
    <property type="molecule type" value="Genomic_DNA"/>
</dbReference>
<dbReference type="EMBL" id="FTMP01000005">
    <property type="protein sequence ID" value="SIQ53458.1"/>
    <property type="molecule type" value="Genomic_DNA"/>
</dbReference>
<reference evidence="6 8" key="2">
    <citation type="submission" date="2018-09" db="EMBL/GenBank/DDBJ databases">
        <title>Metagenome Assembled Genomes from an Advanced Water Purification Facility.</title>
        <authorList>
            <person name="Stamps B.W."/>
            <person name="Spear J.R."/>
        </authorList>
    </citation>
    <scope>NUCLEOTIDE SEQUENCE [LARGE SCALE GENOMIC DNA]</scope>
    <source>
        <strain evidence="6">Bin_52_1</strain>
    </source>
</reference>
<dbReference type="Proteomes" id="UP000887228">
    <property type="component" value="Unassembled WGS sequence"/>
</dbReference>
<dbReference type="AlphaFoldDB" id="A0A1N7FST3"/>
<protein>
    <recommendedName>
        <fullName evidence="10">DUF2946 domain-containing protein</fullName>
    </recommendedName>
</protein>
<dbReference type="EMBL" id="JAODZF010000007">
    <property type="protein sequence ID" value="MDH0143235.1"/>
    <property type="molecule type" value="Genomic_DNA"/>
</dbReference>
<evidence type="ECO:0000256" key="1">
    <source>
        <dbReference type="SAM" id="Phobius"/>
    </source>
</evidence>
<reference evidence="4" key="4">
    <citation type="submission" date="2022-09" db="EMBL/GenBank/DDBJ databases">
        <title>Intensive care unit water sources are persistently colonized with multi-drug resistant bacteria and are the site of extensive horizontal gene transfer of antibiotic resistance genes.</title>
        <authorList>
            <person name="Diorio-Toth L."/>
        </authorList>
    </citation>
    <scope>NUCLEOTIDE SEQUENCE</scope>
    <source>
        <strain evidence="4">GD04146</strain>
    </source>
</reference>
<accession>A0A1N7FST3</accession>
<evidence type="ECO:0000313" key="6">
    <source>
        <dbReference type="EMBL" id="TXI34177.1"/>
    </source>
</evidence>
<reference evidence="2 9" key="3">
    <citation type="submission" date="2021-07" db="EMBL/GenBank/DDBJ databases">
        <title>Whole genome sequencing of carbapenem-resistant Pseudomonas spp. isolated in Japan.</title>
        <authorList>
            <person name="Suzuki M."/>
            <person name="Maehana S."/>
            <person name="Kitasato H."/>
        </authorList>
    </citation>
    <scope>NUCLEOTIDE SEQUENCE [LARGE SCALE GENOMIC DNA]</scope>
    <source>
        <strain evidence="2">KAM435</strain>
        <strain evidence="3 9">KAM436</strain>
    </source>
</reference>